<keyword evidence="1 2" id="KW-0963">Cytoplasm</keyword>
<dbReference type="EMBL" id="MEZK01000010">
    <property type="protein sequence ID" value="OGD63287.1"/>
    <property type="molecule type" value="Genomic_DNA"/>
</dbReference>
<accession>A0A1F5E793</accession>
<sequence>MMTYKPRIVVIGGGTGSFVILSGLKSYDLDLSAVVTVADSGGSTGRLRSEFGFLPVGDIRQCLAALASENAHNYIRQLLLYRFTKGEGLEGHNLGNLILTALTDLTGSEPKAIEAASGIFRLKGAVYPVSLDRIDLVAYYEDGKRIVGEHRIDEPKHGGGKKITKLTSLRIARIYPVVRRTLLDADLVILAPGDLYTSLLPNIIVKGVSNVVQKMKAPLVYVMNLMTRYSQTDGLTASDHVKIIERYIGRKLDKILVNNISLSQKILNLYGQEKASPVVDDLGRDLRVIKANLLNRDLILKSKSDILQRSLVRHDSQRVARLLISLLK</sequence>
<reference evidence="3 4" key="1">
    <citation type="journal article" date="2016" name="Nat. Commun.">
        <title>Thousands of microbial genomes shed light on interconnected biogeochemical processes in an aquifer system.</title>
        <authorList>
            <person name="Anantharaman K."/>
            <person name="Brown C.T."/>
            <person name="Hug L.A."/>
            <person name="Sharon I."/>
            <person name="Castelle C.J."/>
            <person name="Probst A.J."/>
            <person name="Thomas B.C."/>
            <person name="Singh A."/>
            <person name="Wilkins M.J."/>
            <person name="Karaoz U."/>
            <person name="Brodie E.L."/>
            <person name="Williams K.H."/>
            <person name="Hubbard S.S."/>
            <person name="Banfield J.F."/>
        </authorList>
    </citation>
    <scope>NUCLEOTIDE SEQUENCE [LARGE SCALE GENOMIC DNA]</scope>
</reference>
<organism evidence="3 4">
    <name type="scientific">Candidatus Beckwithbacteria bacterium RBG_13_42_9</name>
    <dbReference type="NCBI Taxonomy" id="1797457"/>
    <lineage>
        <taxon>Bacteria</taxon>
        <taxon>Candidatus Beckwithiibacteriota</taxon>
    </lineage>
</organism>
<dbReference type="InterPro" id="IPR038136">
    <property type="entry name" value="CofD-like_dom_sf"/>
</dbReference>
<name>A0A1F5E793_9BACT</name>
<dbReference type="GO" id="GO:0005737">
    <property type="term" value="C:cytoplasm"/>
    <property type="evidence" value="ECO:0007669"/>
    <property type="project" value="UniProtKB-SubCell"/>
</dbReference>
<dbReference type="PANTHER" id="PTHR30135">
    <property type="entry name" value="UNCHARACTERIZED PROTEIN YVCK-RELATED"/>
    <property type="match status" value="1"/>
</dbReference>
<dbReference type="STRING" id="1797457.A2160_02205"/>
<evidence type="ECO:0000313" key="4">
    <source>
        <dbReference type="Proteomes" id="UP000177006"/>
    </source>
</evidence>
<dbReference type="InterPro" id="IPR010119">
    <property type="entry name" value="Gluconeogen_factor"/>
</dbReference>
<proteinExistence type="inferred from homology"/>
<dbReference type="CDD" id="cd07187">
    <property type="entry name" value="YvcK_like"/>
    <property type="match status" value="1"/>
</dbReference>
<dbReference type="Proteomes" id="UP000177006">
    <property type="component" value="Unassembled WGS sequence"/>
</dbReference>
<dbReference type="AlphaFoldDB" id="A0A1F5E793"/>
<evidence type="ECO:0000313" key="3">
    <source>
        <dbReference type="EMBL" id="OGD63287.1"/>
    </source>
</evidence>
<dbReference type="GO" id="GO:0008360">
    <property type="term" value="P:regulation of cell shape"/>
    <property type="evidence" value="ECO:0007669"/>
    <property type="project" value="UniProtKB-UniRule"/>
</dbReference>
<dbReference type="HAMAP" id="MF_00973">
    <property type="entry name" value="Gluconeogen_factor"/>
    <property type="match status" value="1"/>
</dbReference>
<dbReference type="PANTHER" id="PTHR30135:SF3">
    <property type="entry name" value="GLUCONEOGENESIS FACTOR-RELATED"/>
    <property type="match status" value="1"/>
</dbReference>
<dbReference type="InterPro" id="IPR002882">
    <property type="entry name" value="CofD"/>
</dbReference>
<protein>
    <recommendedName>
        <fullName evidence="2">Putative gluconeogenesis factor</fullName>
    </recommendedName>
</protein>
<dbReference type="Gene3D" id="3.40.50.10680">
    <property type="entry name" value="CofD-like domains"/>
    <property type="match status" value="1"/>
</dbReference>
<dbReference type="Pfam" id="PF01933">
    <property type="entry name" value="CofD"/>
    <property type="match status" value="1"/>
</dbReference>
<comment type="similarity">
    <text evidence="2">Belongs to the gluconeogenesis factor family.</text>
</comment>
<dbReference type="GO" id="GO:0043743">
    <property type="term" value="F:LPPG:FO 2-phospho-L-lactate transferase activity"/>
    <property type="evidence" value="ECO:0007669"/>
    <property type="project" value="InterPro"/>
</dbReference>
<comment type="subcellular location">
    <subcellularLocation>
        <location evidence="2">Cytoplasm</location>
    </subcellularLocation>
</comment>
<dbReference type="NCBIfam" id="TIGR01826">
    <property type="entry name" value="CofD_related"/>
    <property type="match status" value="1"/>
</dbReference>
<gene>
    <name evidence="3" type="ORF">A2160_02205</name>
</gene>
<evidence type="ECO:0000256" key="2">
    <source>
        <dbReference type="HAMAP-Rule" id="MF_00973"/>
    </source>
</evidence>
<evidence type="ECO:0000256" key="1">
    <source>
        <dbReference type="ARBA" id="ARBA00022490"/>
    </source>
</evidence>
<comment type="caution">
    <text evidence="3">The sequence shown here is derived from an EMBL/GenBank/DDBJ whole genome shotgun (WGS) entry which is preliminary data.</text>
</comment>
<dbReference type="SUPFAM" id="SSF142338">
    <property type="entry name" value="CofD-like"/>
    <property type="match status" value="1"/>
</dbReference>
<comment type="function">
    <text evidence="2">Required for morphogenesis under gluconeogenic growth conditions.</text>
</comment>